<dbReference type="Proteomes" id="UP000253090">
    <property type="component" value="Unassembled WGS sequence"/>
</dbReference>
<organism evidence="5 6">
    <name type="scientific">Fontibacillus phaseoli</name>
    <dbReference type="NCBI Taxonomy" id="1416533"/>
    <lineage>
        <taxon>Bacteria</taxon>
        <taxon>Bacillati</taxon>
        <taxon>Bacillota</taxon>
        <taxon>Bacilli</taxon>
        <taxon>Bacillales</taxon>
        <taxon>Paenibacillaceae</taxon>
        <taxon>Fontibacillus</taxon>
    </lineage>
</organism>
<dbReference type="InterPro" id="IPR003593">
    <property type="entry name" value="AAA+_ATPase"/>
</dbReference>
<dbReference type="EMBL" id="QPJW01000007">
    <property type="protein sequence ID" value="RCX18173.1"/>
    <property type="molecule type" value="Genomic_DNA"/>
</dbReference>
<accession>A0A369B9H0</accession>
<dbReference type="GO" id="GO:0016887">
    <property type="term" value="F:ATP hydrolysis activity"/>
    <property type="evidence" value="ECO:0007669"/>
    <property type="project" value="InterPro"/>
</dbReference>
<sequence length="325" mass="35967">MNMQNAMDVAGRLCRNIEEVVVGKKEVIELLLASLLGNGHVLLEDVPGTGKTLLAKALARSLDGTFKRVQFTPDLLPSDLSGINFYNQKNGDFEFRPGPLFTHVLLTDEINRATPRTQSSLLECMEERQVTIDGVTHKLEAPFFVMATQNPIDNQGTFPLPEAQLDRFLMRISMGYPTFEEGVDILQRFRLRNPLEGLSPVATCEEIASAQRCAAEVHVPQDLLGYIVRITEATRKHPEVRLGASPRASGALLRSSQGYALLRGRDYVTPDDIKEVAVPVLAHRLLLRHGLKVGESPERAIVRQVLSEAEVPTEDLLTAKGKQVN</sequence>
<dbReference type="InterPro" id="IPR011703">
    <property type="entry name" value="ATPase_AAA-3"/>
</dbReference>
<evidence type="ECO:0000259" key="4">
    <source>
        <dbReference type="SMART" id="SM00382"/>
    </source>
</evidence>
<dbReference type="PIRSF" id="PIRSF002849">
    <property type="entry name" value="AAA_ATPase_chaperone_MoxR_prd"/>
    <property type="match status" value="1"/>
</dbReference>
<dbReference type="Pfam" id="PF17863">
    <property type="entry name" value="AAA_lid_2"/>
    <property type="match status" value="1"/>
</dbReference>
<gene>
    <name evidence="5" type="ORF">DFP94_107128</name>
</gene>
<dbReference type="Gene3D" id="1.10.8.80">
    <property type="entry name" value="Magnesium chelatase subunit I, C-Terminal domain"/>
    <property type="match status" value="1"/>
</dbReference>
<dbReference type="Gene3D" id="3.40.50.300">
    <property type="entry name" value="P-loop containing nucleotide triphosphate hydrolases"/>
    <property type="match status" value="1"/>
</dbReference>
<protein>
    <submittedName>
        <fullName evidence="5">MoxR-like ATPase</fullName>
    </submittedName>
</protein>
<dbReference type="CDD" id="cd00009">
    <property type="entry name" value="AAA"/>
    <property type="match status" value="1"/>
</dbReference>
<dbReference type="SMART" id="SM00382">
    <property type="entry name" value="AAA"/>
    <property type="match status" value="1"/>
</dbReference>
<keyword evidence="1" id="KW-0547">Nucleotide-binding</keyword>
<feature type="domain" description="AAA+ ATPase" evidence="4">
    <location>
        <begin position="37"/>
        <end position="178"/>
    </location>
</feature>
<proteinExistence type="inferred from homology"/>
<comment type="similarity">
    <text evidence="3">Belongs to the MoxR family.</text>
</comment>
<dbReference type="AlphaFoldDB" id="A0A369B9H0"/>
<dbReference type="FunFam" id="3.40.50.300:FF:000640">
    <property type="entry name" value="MoxR family ATPase"/>
    <property type="match status" value="1"/>
</dbReference>
<evidence type="ECO:0000313" key="5">
    <source>
        <dbReference type="EMBL" id="RCX18173.1"/>
    </source>
</evidence>
<dbReference type="RefSeq" id="WP_114497682.1">
    <property type="nucleotide sequence ID" value="NZ_QPJW01000007.1"/>
</dbReference>
<keyword evidence="6" id="KW-1185">Reference proteome</keyword>
<dbReference type="InterPro" id="IPR027417">
    <property type="entry name" value="P-loop_NTPase"/>
</dbReference>
<name>A0A369B9H0_9BACL</name>
<dbReference type="OrthoDB" id="9808397at2"/>
<evidence type="ECO:0000256" key="2">
    <source>
        <dbReference type="ARBA" id="ARBA00022840"/>
    </source>
</evidence>
<comment type="caution">
    <text evidence="5">The sequence shown here is derived from an EMBL/GenBank/DDBJ whole genome shotgun (WGS) entry which is preliminary data.</text>
</comment>
<dbReference type="PANTHER" id="PTHR42759:SF5">
    <property type="entry name" value="METHANOL DEHYDROGENASE REGULATOR"/>
    <property type="match status" value="1"/>
</dbReference>
<evidence type="ECO:0000313" key="6">
    <source>
        <dbReference type="Proteomes" id="UP000253090"/>
    </source>
</evidence>
<evidence type="ECO:0000256" key="1">
    <source>
        <dbReference type="ARBA" id="ARBA00022741"/>
    </source>
</evidence>
<dbReference type="InterPro" id="IPR041628">
    <property type="entry name" value="ChlI/MoxR_AAA_lid"/>
</dbReference>
<dbReference type="Pfam" id="PF07726">
    <property type="entry name" value="AAA_3"/>
    <property type="match status" value="1"/>
</dbReference>
<keyword evidence="2" id="KW-0067">ATP-binding</keyword>
<dbReference type="GO" id="GO:0005524">
    <property type="term" value="F:ATP binding"/>
    <property type="evidence" value="ECO:0007669"/>
    <property type="project" value="UniProtKB-KW"/>
</dbReference>
<evidence type="ECO:0000256" key="3">
    <source>
        <dbReference type="ARBA" id="ARBA00061607"/>
    </source>
</evidence>
<dbReference type="PANTHER" id="PTHR42759">
    <property type="entry name" value="MOXR FAMILY PROTEIN"/>
    <property type="match status" value="1"/>
</dbReference>
<reference evidence="5 6" key="1">
    <citation type="submission" date="2018-07" db="EMBL/GenBank/DDBJ databases">
        <title>Genomic Encyclopedia of Type Strains, Phase III (KMG-III): the genomes of soil and plant-associated and newly described type strains.</title>
        <authorList>
            <person name="Whitman W."/>
        </authorList>
    </citation>
    <scope>NUCLEOTIDE SEQUENCE [LARGE SCALE GENOMIC DNA]</scope>
    <source>
        <strain evidence="5 6">CECT 8333</strain>
    </source>
</reference>
<dbReference type="SUPFAM" id="SSF52540">
    <property type="entry name" value="P-loop containing nucleoside triphosphate hydrolases"/>
    <property type="match status" value="1"/>
</dbReference>
<dbReference type="InterPro" id="IPR050764">
    <property type="entry name" value="CbbQ/NirQ/NorQ/GpvN"/>
</dbReference>